<dbReference type="OrthoDB" id="2379112at2"/>
<proteinExistence type="predicted"/>
<name>A0A316D2B1_9BACL</name>
<accession>A0A316D2B1</accession>
<sequence length="345" mass="38601">MKRYLLTGLLLALPLAALLNHATPANAMQQPKYSITDQWHQKFLNDIQRFQNLFTHTTNPQQMQQQFGQMVNELNQLNQQMMIDQAVIHRSGVRKLPRQSTSGRAQQNITSGLKLTAGDNTVSQNTLQTAAQIIQDISLPTLQQQLNQKPSAGTEIALFSSQRSYGQALLQAGVPRDQINAIVTNTGGITIGNAIWIPLYNLKDQTDLANVLTHELTHVIFNQQGIGESLPTWINEGMAWHVGLLGQQQLDPTSVQNQINHQNQSIAQVARSGQLLPLEASEDNILTAGYNVEWVDYLAVNQLLQTYGEDQFRAFLVDIPRYGVETSFQQHFGESITDFEDNFTI</sequence>
<keyword evidence="3" id="KW-1185">Reference proteome</keyword>
<reference evidence="2 3" key="1">
    <citation type="submission" date="2018-05" db="EMBL/GenBank/DDBJ databases">
        <title>Genomic Encyclopedia of Type Strains, Phase IV (KMG-IV): sequencing the most valuable type-strain genomes for metagenomic binning, comparative biology and taxonomic classification.</title>
        <authorList>
            <person name="Goeker M."/>
        </authorList>
    </citation>
    <scope>NUCLEOTIDE SEQUENCE [LARGE SCALE GENOMIC DNA]</scope>
    <source>
        <strain evidence="2 3">DSM 18773</strain>
    </source>
</reference>
<feature type="chain" id="PRO_5016433034" description="Peptidase MA superfamily protein" evidence="1">
    <location>
        <begin position="28"/>
        <end position="345"/>
    </location>
</feature>
<dbReference type="RefSeq" id="WP_109691462.1">
    <property type="nucleotide sequence ID" value="NZ_QGGL01000048.1"/>
</dbReference>
<evidence type="ECO:0000313" key="2">
    <source>
        <dbReference type="EMBL" id="PWK03344.1"/>
    </source>
</evidence>
<dbReference type="Proteomes" id="UP000245634">
    <property type="component" value="Unassembled WGS sequence"/>
</dbReference>
<gene>
    <name evidence="2" type="ORF">C7459_1482</name>
</gene>
<evidence type="ECO:0008006" key="4">
    <source>
        <dbReference type="Google" id="ProtNLM"/>
    </source>
</evidence>
<dbReference type="EMBL" id="QGGL01000048">
    <property type="protein sequence ID" value="PWK03344.1"/>
    <property type="molecule type" value="Genomic_DNA"/>
</dbReference>
<dbReference type="AlphaFoldDB" id="A0A316D2B1"/>
<evidence type="ECO:0000256" key="1">
    <source>
        <dbReference type="SAM" id="SignalP"/>
    </source>
</evidence>
<organism evidence="2 3">
    <name type="scientific">Tumebacillus permanentifrigoris</name>
    <dbReference type="NCBI Taxonomy" id="378543"/>
    <lineage>
        <taxon>Bacteria</taxon>
        <taxon>Bacillati</taxon>
        <taxon>Bacillota</taxon>
        <taxon>Bacilli</taxon>
        <taxon>Bacillales</taxon>
        <taxon>Alicyclobacillaceae</taxon>
        <taxon>Tumebacillus</taxon>
    </lineage>
</organism>
<comment type="caution">
    <text evidence="2">The sequence shown here is derived from an EMBL/GenBank/DDBJ whole genome shotgun (WGS) entry which is preliminary data.</text>
</comment>
<feature type="signal peptide" evidence="1">
    <location>
        <begin position="1"/>
        <end position="27"/>
    </location>
</feature>
<evidence type="ECO:0000313" key="3">
    <source>
        <dbReference type="Proteomes" id="UP000245634"/>
    </source>
</evidence>
<keyword evidence="1" id="KW-0732">Signal</keyword>
<protein>
    <recommendedName>
        <fullName evidence="4">Peptidase MA superfamily protein</fullName>
    </recommendedName>
</protein>